<dbReference type="EMBL" id="AAYA01000002">
    <property type="protein sequence ID" value="EBA09705.1"/>
    <property type="molecule type" value="Genomic_DNA"/>
</dbReference>
<protein>
    <submittedName>
        <fullName evidence="2">Uncharacterized protein</fullName>
    </submittedName>
</protein>
<proteinExistence type="predicted"/>
<evidence type="ECO:0000313" key="3">
    <source>
        <dbReference type="Proteomes" id="UP000005713"/>
    </source>
</evidence>
<sequence>MTGSARITLEATGNAQEISFLMRPQRHFWVSLFLCIWLVIAGGAWLFALWELLAGPAALIAFLGLWLAGWTVGCLGALTLLLWLNIGEERLIVTPQAVTVTRSIPIWRRSTRCDGEAVTGLRAGPTESAWPQDAKRSPGLWASRKAGTIKFDYGRYVIGFGLGLETQEARKVVDHVLRHFPQYGPIEDNRAAG</sequence>
<keyword evidence="1" id="KW-0812">Transmembrane</keyword>
<dbReference type="OrthoDB" id="7859164at2"/>
<evidence type="ECO:0000256" key="1">
    <source>
        <dbReference type="SAM" id="Phobius"/>
    </source>
</evidence>
<accession>A3JZ02</accession>
<keyword evidence="3" id="KW-1185">Reference proteome</keyword>
<organism evidence="2 3">
    <name type="scientific">Sagittula stellata (strain ATCC 700073 / DSM 11524 / E-37)</name>
    <dbReference type="NCBI Taxonomy" id="388399"/>
    <lineage>
        <taxon>Bacteria</taxon>
        <taxon>Pseudomonadati</taxon>
        <taxon>Pseudomonadota</taxon>
        <taxon>Alphaproteobacteria</taxon>
        <taxon>Rhodobacterales</taxon>
        <taxon>Roseobacteraceae</taxon>
        <taxon>Sagittula</taxon>
    </lineage>
</organism>
<feature type="transmembrane region" description="Helical" evidence="1">
    <location>
        <begin position="56"/>
        <end position="84"/>
    </location>
</feature>
<comment type="caution">
    <text evidence="2">The sequence shown here is derived from an EMBL/GenBank/DDBJ whole genome shotgun (WGS) entry which is preliminary data.</text>
</comment>
<name>A3JZ02_SAGS3</name>
<reference evidence="2 3" key="1">
    <citation type="submission" date="2006-06" db="EMBL/GenBank/DDBJ databases">
        <authorList>
            <person name="Moran M.A."/>
            <person name="Ferriera S."/>
            <person name="Johnson J."/>
            <person name="Kravitz S."/>
            <person name="Beeson K."/>
            <person name="Sutton G."/>
            <person name="Rogers Y.-H."/>
            <person name="Friedman R."/>
            <person name="Frazier M."/>
            <person name="Venter J.C."/>
        </authorList>
    </citation>
    <scope>NUCLEOTIDE SEQUENCE [LARGE SCALE GENOMIC DNA]</scope>
    <source>
        <strain evidence="2 3">E-37</strain>
    </source>
</reference>
<dbReference type="Proteomes" id="UP000005713">
    <property type="component" value="Unassembled WGS sequence"/>
</dbReference>
<keyword evidence="1" id="KW-1133">Transmembrane helix</keyword>
<dbReference type="eggNOG" id="ENOG502ZNDZ">
    <property type="taxonomic scope" value="Bacteria"/>
</dbReference>
<dbReference type="RefSeq" id="WP_005855859.1">
    <property type="nucleotide sequence ID" value="NZ_AAYA01000002.1"/>
</dbReference>
<evidence type="ECO:0000313" key="2">
    <source>
        <dbReference type="EMBL" id="EBA09705.1"/>
    </source>
</evidence>
<feature type="transmembrane region" description="Helical" evidence="1">
    <location>
        <begin position="28"/>
        <end position="50"/>
    </location>
</feature>
<keyword evidence="1" id="KW-0472">Membrane</keyword>
<gene>
    <name evidence="2" type="ORF">SSE37_07853</name>
</gene>
<dbReference type="AlphaFoldDB" id="A3JZ02"/>